<evidence type="ECO:0000259" key="2">
    <source>
        <dbReference type="Pfam" id="PF01844"/>
    </source>
</evidence>
<dbReference type="Gene3D" id="1.10.30.50">
    <property type="match status" value="1"/>
</dbReference>
<keyword evidence="3" id="KW-0255">Endonuclease</keyword>
<proteinExistence type="predicted"/>
<dbReference type="SUPFAM" id="SSF52540">
    <property type="entry name" value="P-loop containing nucleoside triphosphate hydrolases"/>
    <property type="match status" value="1"/>
</dbReference>
<keyword evidence="4" id="KW-1185">Reference proteome</keyword>
<dbReference type="InterPro" id="IPR003615">
    <property type="entry name" value="HNH_nuc"/>
</dbReference>
<feature type="region of interest" description="Disordered" evidence="1">
    <location>
        <begin position="225"/>
        <end position="248"/>
    </location>
</feature>
<evidence type="ECO:0000313" key="4">
    <source>
        <dbReference type="Proteomes" id="UP000093412"/>
    </source>
</evidence>
<dbReference type="RefSeq" id="WP_068625819.1">
    <property type="nucleotide sequence ID" value="NZ_MAQA01000024.1"/>
</dbReference>
<evidence type="ECO:0000256" key="1">
    <source>
        <dbReference type="SAM" id="MobiDB-lite"/>
    </source>
</evidence>
<sequence length="248" mass="27224">MATSRTGTAKWKGIVRRRRKVAQEEGITHCPDCERLLDYDTKRTPSTYRPDLVEVDHIVPAEDGGHDTFENSRVLCSDCNKKRRSRERRPAPRVVVILCGPPGSGKTTAARASGLEVYDRDDPHWQGEAHFRAAISQLAHRPDGQAVVIRSGATSSARAAAARLTGATHVYLLTAPRDELRARIAGRGRHDTAGATRGVDTWLKQYDRDDAVPDFPDWPTIWQTTGNGNGNTQPTVLGAGPIATSRAW</sequence>
<dbReference type="EMBL" id="MAQA01000024">
    <property type="protein sequence ID" value="OCI31061.1"/>
    <property type="molecule type" value="Genomic_DNA"/>
</dbReference>
<dbReference type="CDD" id="cd00085">
    <property type="entry name" value="HNHc"/>
    <property type="match status" value="1"/>
</dbReference>
<dbReference type="GO" id="GO:0004519">
    <property type="term" value="F:endonuclease activity"/>
    <property type="evidence" value="ECO:0007669"/>
    <property type="project" value="UniProtKB-KW"/>
</dbReference>
<dbReference type="Proteomes" id="UP000093412">
    <property type="component" value="Unassembled WGS sequence"/>
</dbReference>
<keyword evidence="3" id="KW-0378">Hydrolase</keyword>
<dbReference type="InterPro" id="IPR002711">
    <property type="entry name" value="HNH"/>
</dbReference>
<dbReference type="InterPro" id="IPR027417">
    <property type="entry name" value="P-loop_NTPase"/>
</dbReference>
<gene>
    <name evidence="3" type="ORF">OERS_22710</name>
</gene>
<dbReference type="Pfam" id="PF01844">
    <property type="entry name" value="HNH"/>
    <property type="match status" value="1"/>
</dbReference>
<evidence type="ECO:0000313" key="3">
    <source>
        <dbReference type="EMBL" id="OCI31061.1"/>
    </source>
</evidence>
<accession>A0ABX2Y7Z9</accession>
<feature type="domain" description="HNH" evidence="2">
    <location>
        <begin position="47"/>
        <end position="85"/>
    </location>
</feature>
<name>A0ABX2Y7Z9_9CELL</name>
<comment type="caution">
    <text evidence="3">The sequence shown here is derived from an EMBL/GenBank/DDBJ whole genome shotgun (WGS) entry which is preliminary data.</text>
</comment>
<dbReference type="Gene3D" id="3.40.50.300">
    <property type="entry name" value="P-loop containing nucleotide triphosphate hydrolases"/>
    <property type="match status" value="1"/>
</dbReference>
<organism evidence="3 4">
    <name type="scientific">Oerskovia enterophila</name>
    <dbReference type="NCBI Taxonomy" id="43678"/>
    <lineage>
        <taxon>Bacteria</taxon>
        <taxon>Bacillati</taxon>
        <taxon>Actinomycetota</taxon>
        <taxon>Actinomycetes</taxon>
        <taxon>Micrococcales</taxon>
        <taxon>Cellulomonadaceae</taxon>
        <taxon>Oerskovia</taxon>
    </lineage>
</organism>
<keyword evidence="3" id="KW-0540">Nuclease</keyword>
<protein>
    <submittedName>
        <fullName evidence="3">HNH endonuclease</fullName>
    </submittedName>
</protein>
<reference evidence="3 4" key="1">
    <citation type="submission" date="2016-06" db="EMBL/GenBank/DDBJ databases">
        <title>Genome sequence of Oerskovia enterophila DSM 43852.</title>
        <authorList>
            <person name="Poehlein A."/>
            <person name="Jag V."/>
            <person name="Bengelsdorf F.R."/>
            <person name="Daniel R."/>
            <person name="Duerre P."/>
        </authorList>
    </citation>
    <scope>NUCLEOTIDE SEQUENCE [LARGE SCALE GENOMIC DNA]</scope>
    <source>
        <strain evidence="3 4">DSM 43852</strain>
    </source>
</reference>